<evidence type="ECO:0000256" key="2">
    <source>
        <dbReference type="ARBA" id="ARBA00022475"/>
    </source>
</evidence>
<proteinExistence type="inferred from homology"/>
<dbReference type="AlphaFoldDB" id="A0AAV0LG88"/>
<dbReference type="InterPro" id="IPR002068">
    <property type="entry name" value="A-crystallin/Hsp20_dom"/>
</dbReference>
<keyword evidence="7" id="KW-0812">Transmembrane</keyword>
<comment type="caution">
    <text evidence="9">The sequence shown here is derived from an EMBL/GenBank/DDBJ whole genome shotgun (WGS) entry which is preliminary data.</text>
</comment>
<dbReference type="GO" id="GO:0034605">
    <property type="term" value="P:cellular response to heat"/>
    <property type="evidence" value="ECO:0007669"/>
    <property type="project" value="TreeGrafter"/>
</dbReference>
<evidence type="ECO:0000313" key="9">
    <source>
        <dbReference type="EMBL" id="CAI0433008.1"/>
    </source>
</evidence>
<dbReference type="GO" id="GO:0006952">
    <property type="term" value="P:defense response"/>
    <property type="evidence" value="ECO:0007669"/>
    <property type="project" value="UniProtKB-KW"/>
</dbReference>
<dbReference type="InterPro" id="IPR008978">
    <property type="entry name" value="HSP20-like_chaperone"/>
</dbReference>
<feature type="domain" description="SHSP" evidence="8">
    <location>
        <begin position="8"/>
        <end position="115"/>
    </location>
</feature>
<dbReference type="PANTHER" id="PTHR43670:SF118">
    <property type="entry name" value="HSP20_ALPHA CRYSTALLIN FAMILY PROTEIN"/>
    <property type="match status" value="1"/>
</dbReference>
<evidence type="ECO:0000256" key="7">
    <source>
        <dbReference type="SAM" id="Phobius"/>
    </source>
</evidence>
<comment type="subcellular location">
    <subcellularLocation>
        <location evidence="1">Cell membrane</location>
        <topology evidence="1">Single-pass membrane protein</topology>
    </subcellularLocation>
</comment>
<comment type="similarity">
    <text evidence="4 5">Belongs to the small heat shock protein (HSP20) family.</text>
</comment>
<feature type="transmembrane region" description="Helical" evidence="7">
    <location>
        <begin position="174"/>
        <end position="197"/>
    </location>
</feature>
<feature type="region of interest" description="Disordered" evidence="6">
    <location>
        <begin position="127"/>
        <end position="153"/>
    </location>
</feature>
<keyword evidence="3" id="KW-0611">Plant defense</keyword>
<name>A0AAV0LG88_9ROSI</name>
<evidence type="ECO:0000256" key="4">
    <source>
        <dbReference type="PROSITE-ProRule" id="PRU00285"/>
    </source>
</evidence>
<organism evidence="9 10">
    <name type="scientific">Linum tenue</name>
    <dbReference type="NCBI Taxonomy" id="586396"/>
    <lineage>
        <taxon>Eukaryota</taxon>
        <taxon>Viridiplantae</taxon>
        <taxon>Streptophyta</taxon>
        <taxon>Embryophyta</taxon>
        <taxon>Tracheophyta</taxon>
        <taxon>Spermatophyta</taxon>
        <taxon>Magnoliopsida</taxon>
        <taxon>eudicotyledons</taxon>
        <taxon>Gunneridae</taxon>
        <taxon>Pentapetalae</taxon>
        <taxon>rosids</taxon>
        <taxon>fabids</taxon>
        <taxon>Malpighiales</taxon>
        <taxon>Linaceae</taxon>
        <taxon>Linum</taxon>
    </lineage>
</organism>
<dbReference type="PROSITE" id="PS01031">
    <property type="entry name" value="SHSP"/>
    <property type="match status" value="1"/>
</dbReference>
<sequence length="216" mass="24025">MARPGVTKRSYEDFEPFCRWERSPDQDVLLVHLQGFKRQQLKIQTNNMGVMTITGERCLDCQHNRWARFSKETRLPTNDIKTNEIHANLSAGILSVVMPKKPAVLPQPPLSSSPDAGHEHHEYQPVTGTEHRYHEEQSTRVFDDQESEGGTQRVVGKDLMAPMKLRGVWRVTNVVVVVTVAVAVVVAVGAVLAGYGFRRSSSYATGVSELGFVIAG</sequence>
<dbReference type="Pfam" id="PF00011">
    <property type="entry name" value="HSP20"/>
    <property type="match status" value="1"/>
</dbReference>
<dbReference type="Proteomes" id="UP001154282">
    <property type="component" value="Unassembled WGS sequence"/>
</dbReference>
<keyword evidence="7" id="KW-1133">Transmembrane helix</keyword>
<evidence type="ECO:0000256" key="6">
    <source>
        <dbReference type="SAM" id="MobiDB-lite"/>
    </source>
</evidence>
<dbReference type="EMBL" id="CAMGYJ010000006">
    <property type="protein sequence ID" value="CAI0433008.1"/>
    <property type="molecule type" value="Genomic_DNA"/>
</dbReference>
<gene>
    <name evidence="9" type="ORF">LITE_LOCUS23662</name>
</gene>
<feature type="compositionally biased region" description="Basic and acidic residues" evidence="6">
    <location>
        <begin position="127"/>
        <end position="143"/>
    </location>
</feature>
<accession>A0AAV0LG88</accession>
<dbReference type="PANTHER" id="PTHR43670">
    <property type="entry name" value="HEAT SHOCK PROTEIN 26"/>
    <property type="match status" value="1"/>
</dbReference>
<dbReference type="SUPFAM" id="SSF49764">
    <property type="entry name" value="HSP20-like chaperones"/>
    <property type="match status" value="1"/>
</dbReference>
<keyword evidence="10" id="KW-1185">Reference proteome</keyword>
<keyword evidence="7" id="KW-0472">Membrane</keyword>
<dbReference type="CDD" id="cd06464">
    <property type="entry name" value="ACD_sHsps-like"/>
    <property type="match status" value="1"/>
</dbReference>
<dbReference type="GO" id="GO:0005886">
    <property type="term" value="C:plasma membrane"/>
    <property type="evidence" value="ECO:0007669"/>
    <property type="project" value="UniProtKB-SubCell"/>
</dbReference>
<evidence type="ECO:0000313" key="10">
    <source>
        <dbReference type="Proteomes" id="UP001154282"/>
    </source>
</evidence>
<dbReference type="Gene3D" id="2.60.40.790">
    <property type="match status" value="1"/>
</dbReference>
<reference evidence="9" key="1">
    <citation type="submission" date="2022-08" db="EMBL/GenBank/DDBJ databases">
        <authorList>
            <person name="Gutierrez-Valencia J."/>
        </authorList>
    </citation>
    <scope>NUCLEOTIDE SEQUENCE</scope>
</reference>
<evidence type="ECO:0000256" key="5">
    <source>
        <dbReference type="RuleBase" id="RU003616"/>
    </source>
</evidence>
<protein>
    <recommendedName>
        <fullName evidence="8">SHSP domain-containing protein</fullName>
    </recommendedName>
</protein>
<evidence type="ECO:0000259" key="8">
    <source>
        <dbReference type="PROSITE" id="PS01031"/>
    </source>
</evidence>
<keyword evidence="2" id="KW-1003">Cell membrane</keyword>
<evidence type="ECO:0000256" key="1">
    <source>
        <dbReference type="ARBA" id="ARBA00004162"/>
    </source>
</evidence>
<evidence type="ECO:0000256" key="3">
    <source>
        <dbReference type="ARBA" id="ARBA00022821"/>
    </source>
</evidence>